<comment type="caution">
    <text evidence="4">The sequence shown here is derived from an EMBL/GenBank/DDBJ whole genome shotgun (WGS) entry which is preliminary data.</text>
</comment>
<keyword evidence="1" id="KW-0175">Coiled coil</keyword>
<feature type="compositionally biased region" description="Low complexity" evidence="2">
    <location>
        <begin position="57"/>
        <end position="68"/>
    </location>
</feature>
<dbReference type="Proteomes" id="UP001169719">
    <property type="component" value="Unassembled WGS sequence"/>
</dbReference>
<evidence type="ECO:0000313" key="5">
    <source>
        <dbReference type="Proteomes" id="UP001169719"/>
    </source>
</evidence>
<evidence type="ECO:0000256" key="1">
    <source>
        <dbReference type="SAM" id="Coils"/>
    </source>
</evidence>
<gene>
    <name evidence="4" type="ORF">QWJ08_20975</name>
</gene>
<dbReference type="EMBL" id="JAUEOZ010000003">
    <property type="protein sequence ID" value="MDN2483829.1"/>
    <property type="molecule type" value="Genomic_DNA"/>
</dbReference>
<proteinExistence type="predicted"/>
<sequence>MMTAKNNDEFELPDDDSNQSTDSDKNTDNVTAITTAKETDNDQTSPAHEESTATANSEASDASEPSESIEPESDKKGAIRKGKLKRKEKKSKASTRSAIPFKKIALGTSTIAIIGALGIFAHQSGALSIMQGVFASSSSANKSEVDAAQDTAIAQLTMRFNSLETRYNDANISETLVALKSDLDSIVKQQGELESSLTELNDSFTGQLTDTRNLVDERLRLTSQKISTNHESSNTAITGVNELQSQFKEVQTQINSLTNNLRQVSREQRNLSEGINSSPNAAVIQQPSAQEVITPTVVTHTVQSWSGLSFVNSFEWSNQFIAVLSDNLGSTHQVTVGQQFGDYRISRIARSNIELSKYDGSEIVILERR</sequence>
<accession>A0ABT7Y7U4</accession>
<feature type="coiled-coil region" evidence="1">
    <location>
        <begin position="240"/>
        <end position="274"/>
    </location>
</feature>
<evidence type="ECO:0000256" key="2">
    <source>
        <dbReference type="SAM" id="MobiDB-lite"/>
    </source>
</evidence>
<reference evidence="4" key="1">
    <citation type="submission" date="2024-05" db="EMBL/GenBank/DDBJ databases">
        <title>Genome Sequences of Four Agar- Degrading Marine Bacteria.</title>
        <authorList>
            <person name="Phillips E.K."/>
            <person name="Shaffer J.C."/>
            <person name="Henson M.W."/>
            <person name="Temperton B."/>
            <person name="Thrash C.J."/>
            <person name="Martin M.O."/>
        </authorList>
    </citation>
    <scope>NUCLEOTIDE SEQUENCE</scope>
    <source>
        <strain evidence="4">EKP203</strain>
    </source>
</reference>
<dbReference type="RefSeq" id="WP_289963983.1">
    <property type="nucleotide sequence ID" value="NZ_JAUEOZ010000003.1"/>
</dbReference>
<feature type="region of interest" description="Disordered" evidence="2">
    <location>
        <begin position="1"/>
        <end position="94"/>
    </location>
</feature>
<evidence type="ECO:0000256" key="3">
    <source>
        <dbReference type="SAM" id="Phobius"/>
    </source>
</evidence>
<feature type="compositionally biased region" description="Polar residues" evidence="2">
    <location>
        <begin position="28"/>
        <end position="56"/>
    </location>
</feature>
<feature type="compositionally biased region" description="Basic residues" evidence="2">
    <location>
        <begin position="78"/>
        <end position="93"/>
    </location>
</feature>
<protein>
    <submittedName>
        <fullName evidence="4">Uncharacterized protein</fullName>
    </submittedName>
</protein>
<organism evidence="4 5">
    <name type="scientific">Vibrio agarivorans</name>
    <dbReference type="NCBI Taxonomy" id="153622"/>
    <lineage>
        <taxon>Bacteria</taxon>
        <taxon>Pseudomonadati</taxon>
        <taxon>Pseudomonadota</taxon>
        <taxon>Gammaproteobacteria</taxon>
        <taxon>Vibrionales</taxon>
        <taxon>Vibrionaceae</taxon>
        <taxon>Vibrio</taxon>
    </lineage>
</organism>
<keyword evidence="3" id="KW-0812">Transmembrane</keyword>
<keyword evidence="3" id="KW-1133">Transmembrane helix</keyword>
<keyword evidence="5" id="KW-1185">Reference proteome</keyword>
<name>A0ABT7Y7U4_9VIBR</name>
<keyword evidence="3" id="KW-0472">Membrane</keyword>
<feature type="transmembrane region" description="Helical" evidence="3">
    <location>
        <begin position="104"/>
        <end position="121"/>
    </location>
</feature>
<evidence type="ECO:0000313" key="4">
    <source>
        <dbReference type="EMBL" id="MDN2483829.1"/>
    </source>
</evidence>